<keyword evidence="1" id="KW-0813">Transport</keyword>
<feature type="domain" description="PTS EIIA type-1" evidence="4">
    <location>
        <begin position="11"/>
        <end position="109"/>
    </location>
</feature>
<reference evidence="5 6" key="1">
    <citation type="submission" date="2024-09" db="EMBL/GenBank/DDBJ databases">
        <authorList>
            <person name="Sun Q."/>
            <person name="Mori K."/>
        </authorList>
    </citation>
    <scope>NUCLEOTIDE SEQUENCE [LARGE SCALE GENOMIC DNA]</scope>
    <source>
        <strain evidence="5 6">TBRC 4575</strain>
    </source>
</reference>
<evidence type="ECO:0000256" key="3">
    <source>
        <dbReference type="ARBA" id="ARBA00022679"/>
    </source>
</evidence>
<dbReference type="Pfam" id="PF00358">
    <property type="entry name" value="PTS_EIIA_1"/>
    <property type="match status" value="1"/>
</dbReference>
<dbReference type="Proteomes" id="UP001589855">
    <property type="component" value="Unassembled WGS sequence"/>
</dbReference>
<dbReference type="InterPro" id="IPR001127">
    <property type="entry name" value="PTS_EIIA_1_perm"/>
</dbReference>
<dbReference type="EMBL" id="JBHLUK010000069">
    <property type="protein sequence ID" value="MFC0424278.1"/>
    <property type="molecule type" value="Genomic_DNA"/>
</dbReference>
<dbReference type="SUPFAM" id="SSF51261">
    <property type="entry name" value="Duplicated hybrid motif"/>
    <property type="match status" value="1"/>
</dbReference>
<protein>
    <submittedName>
        <fullName evidence="5">PTS glucose transporter subunit IIA</fullName>
    </submittedName>
</protein>
<comment type="caution">
    <text evidence="5">The sequence shown here is derived from an EMBL/GenBank/DDBJ whole genome shotgun (WGS) entry which is preliminary data.</text>
</comment>
<keyword evidence="3" id="KW-0808">Transferase</keyword>
<accession>A0ABV6K8C4</accession>
<name>A0ABV6K8C4_9LACO</name>
<evidence type="ECO:0000259" key="4">
    <source>
        <dbReference type="Pfam" id="PF00358"/>
    </source>
</evidence>
<keyword evidence="6" id="KW-1185">Reference proteome</keyword>
<proteinExistence type="predicted"/>
<organism evidence="5 6">
    <name type="scientific">Lactiplantibacillus plajomi</name>
    <dbReference type="NCBI Taxonomy" id="1457217"/>
    <lineage>
        <taxon>Bacteria</taxon>
        <taxon>Bacillati</taxon>
        <taxon>Bacillota</taxon>
        <taxon>Bacilli</taxon>
        <taxon>Lactobacillales</taxon>
        <taxon>Lactobacillaceae</taxon>
        <taxon>Lactiplantibacillus</taxon>
    </lineage>
</organism>
<evidence type="ECO:0000256" key="1">
    <source>
        <dbReference type="ARBA" id="ARBA00022448"/>
    </source>
</evidence>
<dbReference type="InterPro" id="IPR011055">
    <property type="entry name" value="Dup_hybrid_motif"/>
</dbReference>
<evidence type="ECO:0000313" key="6">
    <source>
        <dbReference type="Proteomes" id="UP001589855"/>
    </source>
</evidence>
<evidence type="ECO:0000313" key="5">
    <source>
        <dbReference type="EMBL" id="MFC0424278.1"/>
    </source>
</evidence>
<keyword evidence="2 5" id="KW-0762">Sugar transport</keyword>
<gene>
    <name evidence="5" type="ORF">ACFFGS_09130</name>
</gene>
<dbReference type="RefSeq" id="WP_137645150.1">
    <property type="nucleotide sequence ID" value="NZ_BAABRM010000013.1"/>
</dbReference>
<sequence length="176" mass="18861">MSTVVSPLIPVVAHVGGAMVRLRSLVAMVHPYGVLGYRRRYYPSTEQLLAPFAGRVTVIDRQRHLLGFTTGYGLNGWLQLGKFSGAVRSPRFRVRVKIGDWVTPGQVLAVQRSEVGDWTEPQPVVATISAAMVRILAILLAASNRVAAVGTVIPNLVTSLAGTHRVATIGPPTASN</sequence>
<dbReference type="Gene3D" id="2.70.70.10">
    <property type="entry name" value="Glucose Permease (Domain IIA)"/>
    <property type="match status" value="1"/>
</dbReference>
<evidence type="ECO:0000256" key="2">
    <source>
        <dbReference type="ARBA" id="ARBA00022597"/>
    </source>
</evidence>